<reference evidence="1" key="1">
    <citation type="journal article" date="2015" name="Nature">
        <title>Complex archaea that bridge the gap between prokaryotes and eukaryotes.</title>
        <authorList>
            <person name="Spang A."/>
            <person name="Saw J.H."/>
            <person name="Jorgensen S.L."/>
            <person name="Zaremba-Niedzwiedzka K."/>
            <person name="Martijn J."/>
            <person name="Lind A.E."/>
            <person name="van Eijk R."/>
            <person name="Schleper C."/>
            <person name="Guy L."/>
            <person name="Ettema T.J."/>
        </authorList>
    </citation>
    <scope>NUCLEOTIDE SEQUENCE</scope>
</reference>
<name>A0A0F9GDL9_9ZZZZ</name>
<dbReference type="InterPro" id="IPR014845">
    <property type="entry name" value="GYD/TTHA1554"/>
</dbReference>
<organism evidence="1">
    <name type="scientific">marine sediment metagenome</name>
    <dbReference type="NCBI Taxonomy" id="412755"/>
    <lineage>
        <taxon>unclassified sequences</taxon>
        <taxon>metagenomes</taxon>
        <taxon>ecological metagenomes</taxon>
    </lineage>
</organism>
<comment type="caution">
    <text evidence="1">The sequence shown here is derived from an EMBL/GenBank/DDBJ whole genome shotgun (WGS) entry which is preliminary data.</text>
</comment>
<gene>
    <name evidence="1" type="ORF">LCGC14_1922990</name>
</gene>
<evidence type="ECO:0000313" key="1">
    <source>
        <dbReference type="EMBL" id="KKL88611.1"/>
    </source>
</evidence>
<dbReference type="EMBL" id="LAZR01020515">
    <property type="protein sequence ID" value="KKL88611.1"/>
    <property type="molecule type" value="Genomic_DNA"/>
</dbReference>
<dbReference type="Pfam" id="PF08734">
    <property type="entry name" value="GYD"/>
    <property type="match status" value="1"/>
</dbReference>
<proteinExistence type="predicted"/>
<sequence length="97" mass="11245">MPIYILVTKLQNPDLVEKRKEQGEKWLKMVREKVPDIKFIAHYAILGPYDFLDIFEAKNEQEAAKVSLLSRSFGATLAESWTAIPYTEFLNVIEDLK</sequence>
<evidence type="ECO:0008006" key="2">
    <source>
        <dbReference type="Google" id="ProtNLM"/>
    </source>
</evidence>
<protein>
    <recommendedName>
        <fullName evidence="2">GYD family protein</fullName>
    </recommendedName>
</protein>
<accession>A0A0F9GDL9</accession>
<dbReference type="AlphaFoldDB" id="A0A0F9GDL9"/>